<gene>
    <name evidence="2" type="ORF">FZC76_19185</name>
</gene>
<protein>
    <submittedName>
        <fullName evidence="2">YjbQ family protein</fullName>
    </submittedName>
</protein>
<dbReference type="NCBIfam" id="TIGR00149">
    <property type="entry name" value="TIGR00149_YjbQ"/>
    <property type="match status" value="1"/>
</dbReference>
<dbReference type="Gene3D" id="2.60.120.460">
    <property type="entry name" value="YjbQ-like"/>
    <property type="match status" value="1"/>
</dbReference>
<comment type="caution">
    <text evidence="2">The sequence shown here is derived from an EMBL/GenBank/DDBJ whole genome shotgun (WGS) entry which is preliminary data.</text>
</comment>
<dbReference type="AlphaFoldDB" id="A0A5D4SP91"/>
<accession>A0A5D4SP91</accession>
<dbReference type="RefSeq" id="WP_148989786.1">
    <property type="nucleotide sequence ID" value="NZ_VTEV01000009.1"/>
</dbReference>
<proteinExistence type="inferred from homology"/>
<dbReference type="SUPFAM" id="SSF111038">
    <property type="entry name" value="YjbQ-like"/>
    <property type="match status" value="1"/>
</dbReference>
<dbReference type="InterPro" id="IPR035917">
    <property type="entry name" value="YjbQ-like_sf"/>
</dbReference>
<name>A0A5D4SP91_9BACI</name>
<dbReference type="PANTHER" id="PTHR30615:SF8">
    <property type="entry name" value="UPF0047 PROTEIN C4A8.02C"/>
    <property type="match status" value="1"/>
</dbReference>
<comment type="similarity">
    <text evidence="1">Belongs to the UPF0047 family.</text>
</comment>
<dbReference type="Pfam" id="PF01894">
    <property type="entry name" value="YjbQ"/>
    <property type="match status" value="1"/>
</dbReference>
<organism evidence="2 3">
    <name type="scientific">Sutcliffiella horikoshii</name>
    <dbReference type="NCBI Taxonomy" id="79883"/>
    <lineage>
        <taxon>Bacteria</taxon>
        <taxon>Bacillati</taxon>
        <taxon>Bacillota</taxon>
        <taxon>Bacilli</taxon>
        <taxon>Bacillales</taxon>
        <taxon>Bacillaceae</taxon>
        <taxon>Sutcliffiella</taxon>
    </lineage>
</organism>
<dbReference type="Proteomes" id="UP000322524">
    <property type="component" value="Unassembled WGS sequence"/>
</dbReference>
<evidence type="ECO:0000313" key="2">
    <source>
        <dbReference type="EMBL" id="TYS63616.1"/>
    </source>
</evidence>
<dbReference type="EMBL" id="VTEV01000009">
    <property type="protein sequence ID" value="TYS63616.1"/>
    <property type="molecule type" value="Genomic_DNA"/>
</dbReference>
<dbReference type="PIRSF" id="PIRSF004681">
    <property type="entry name" value="UCP004681"/>
    <property type="match status" value="1"/>
</dbReference>
<sequence>MIHTLNLQTHKRDEWQDITAKVESLVSKSGIIEGHVMVYCPHTTAGITINENADPDVVKDVVMRLDEVYPWQHPKYRHMEGNTAAHLKAMTLGNSQQVIIHNGQLVLGTWQGIFFCEFDGPRHREIYIKVFKDSE</sequence>
<dbReference type="InterPro" id="IPR001602">
    <property type="entry name" value="UPF0047_YjbQ-like"/>
</dbReference>
<evidence type="ECO:0000256" key="1">
    <source>
        <dbReference type="ARBA" id="ARBA00005534"/>
    </source>
</evidence>
<evidence type="ECO:0000313" key="3">
    <source>
        <dbReference type="Proteomes" id="UP000322524"/>
    </source>
</evidence>
<reference evidence="2 3" key="1">
    <citation type="submission" date="2019-08" db="EMBL/GenBank/DDBJ databases">
        <title>Bacillus genomes from the desert of Cuatro Cienegas, Coahuila.</title>
        <authorList>
            <person name="Olmedo-Alvarez G."/>
        </authorList>
    </citation>
    <scope>NUCLEOTIDE SEQUENCE [LARGE SCALE GENOMIC DNA]</scope>
    <source>
        <strain evidence="2 3">CH28_1T</strain>
    </source>
</reference>
<dbReference type="PANTHER" id="PTHR30615">
    <property type="entry name" value="UNCHARACTERIZED PROTEIN YJBQ-RELATED"/>
    <property type="match status" value="1"/>
</dbReference>
<dbReference type="OrthoDB" id="9801725at2"/>
<dbReference type="STRING" id="79883.GCA_001636495_02661"/>
<dbReference type="PROSITE" id="PS01314">
    <property type="entry name" value="UPF0047"/>
    <property type="match status" value="1"/>
</dbReference>